<dbReference type="InterPro" id="IPR042099">
    <property type="entry name" value="ANL_N_sf"/>
</dbReference>
<dbReference type="Gene3D" id="3.40.50.12780">
    <property type="entry name" value="N-terminal domain of ligase-like"/>
    <property type="match status" value="1"/>
</dbReference>
<reference evidence="3 4" key="1">
    <citation type="journal article" date="2021" name="Int. J. Syst. Evol. Microbiol.">
        <title>Steroidobacter gossypii sp. nov., isolated from soil of cotton cropping field.</title>
        <authorList>
            <person name="Huang R."/>
            <person name="Yang S."/>
            <person name="Zhen C."/>
            <person name="Liu W."/>
        </authorList>
    </citation>
    <scope>NUCLEOTIDE SEQUENCE [LARGE SCALE GENOMIC DNA]</scope>
    <source>
        <strain evidence="3 4">S1-65</strain>
    </source>
</reference>
<proteinExistence type="predicted"/>
<name>A0ABS1X6T6_9GAMM</name>
<dbReference type="SUPFAM" id="SSF52777">
    <property type="entry name" value="CoA-dependent acyltransferases"/>
    <property type="match status" value="2"/>
</dbReference>
<feature type="region of interest" description="Disordered" evidence="1">
    <location>
        <begin position="1"/>
        <end position="43"/>
    </location>
</feature>
<dbReference type="EMBL" id="JAEVLS010000018">
    <property type="protein sequence ID" value="MBM0108939.1"/>
    <property type="molecule type" value="Genomic_DNA"/>
</dbReference>
<organism evidence="3 4">
    <name type="scientific">Steroidobacter gossypii</name>
    <dbReference type="NCBI Taxonomy" id="2805490"/>
    <lineage>
        <taxon>Bacteria</taxon>
        <taxon>Pseudomonadati</taxon>
        <taxon>Pseudomonadota</taxon>
        <taxon>Gammaproteobacteria</taxon>
        <taxon>Steroidobacterales</taxon>
        <taxon>Steroidobacteraceae</taxon>
        <taxon>Steroidobacter</taxon>
    </lineage>
</organism>
<accession>A0ABS1X6T6</accession>
<dbReference type="PANTHER" id="PTHR45527">
    <property type="entry name" value="NONRIBOSOMAL PEPTIDE SYNTHETASE"/>
    <property type="match status" value="1"/>
</dbReference>
<comment type="caution">
    <text evidence="3">The sequence shown here is derived from an EMBL/GenBank/DDBJ whole genome shotgun (WGS) entry which is preliminary data.</text>
</comment>
<evidence type="ECO:0000313" key="3">
    <source>
        <dbReference type="EMBL" id="MBM0108939.1"/>
    </source>
</evidence>
<evidence type="ECO:0000256" key="1">
    <source>
        <dbReference type="SAM" id="MobiDB-lite"/>
    </source>
</evidence>
<keyword evidence="4" id="KW-1185">Reference proteome</keyword>
<feature type="compositionally biased region" description="Polar residues" evidence="1">
    <location>
        <begin position="15"/>
        <end position="32"/>
    </location>
</feature>
<feature type="domain" description="Condensation" evidence="2">
    <location>
        <begin position="75"/>
        <end position="465"/>
    </location>
</feature>
<sequence>MNEEVSFVLSPEKSPAQNDSGRSESEQNNASDSELLDSMDPQYRNGDLKPLSLIRLNRQQLETAVQSVPGGAPNVQDMYPLSPLQEGMLFHWLLNPCSDTYVLSILFELDSRASSGTLISALNRVMDRHDIMRSAVLWEDLPRPIQVVYRKATLPIEDLGRISKPLEQLRSRMKPGGNAWDLRRAPLLRLLLAGEEHGEKDYALLQVHHLISDHRSLRKIIEEVFACCDNRDHELPSPVAYRNYVAHVLADDRTHDAEGFFREALRGIDEPTAPFGLLDAHRDASRVLESHCQVDAGLARRIRTAANEFGVSAARLFHAAWALVVAHTCGKHDIVFGTVLLTSEQRGERSRRVLGMSVNTLPIRLRLKEASVKECLDQVNGELRRLFDYENTPLPIAQRCAEIASGVPLFTALLNYRHSPPEAVQSQRAEIGIRVIDRGDAWTNYPVALTVDDLQDRFVLTMQTDRSIEADRVAAYVEAALCSLVDSLEKNSQVPALSLSIMPKSERDLLIKKFNGEKRLYPAGKPISTLFEEQVKLVSERTAVLHEGQSLTYEELNCKANQLARYLVRKG</sequence>
<dbReference type="Pfam" id="PF00668">
    <property type="entry name" value="Condensation"/>
    <property type="match status" value="1"/>
</dbReference>
<gene>
    <name evidence="3" type="ORF">JM946_29795</name>
</gene>
<feature type="non-terminal residue" evidence="3">
    <location>
        <position position="571"/>
    </location>
</feature>
<dbReference type="Gene3D" id="3.30.559.10">
    <property type="entry name" value="Chloramphenicol acetyltransferase-like domain"/>
    <property type="match status" value="1"/>
</dbReference>
<evidence type="ECO:0000259" key="2">
    <source>
        <dbReference type="Pfam" id="PF00668"/>
    </source>
</evidence>
<dbReference type="InterPro" id="IPR001242">
    <property type="entry name" value="Condensation_dom"/>
</dbReference>
<dbReference type="PANTHER" id="PTHR45527:SF1">
    <property type="entry name" value="FATTY ACID SYNTHASE"/>
    <property type="match status" value="1"/>
</dbReference>
<evidence type="ECO:0000313" key="4">
    <source>
        <dbReference type="Proteomes" id="UP000661077"/>
    </source>
</evidence>
<dbReference type="Gene3D" id="3.30.559.30">
    <property type="entry name" value="Nonribosomal peptide synthetase, condensation domain"/>
    <property type="match status" value="1"/>
</dbReference>
<dbReference type="InterPro" id="IPR023213">
    <property type="entry name" value="CAT-like_dom_sf"/>
</dbReference>
<dbReference type="CDD" id="cd19544">
    <property type="entry name" value="E-C_NRPS"/>
    <property type="match status" value="1"/>
</dbReference>
<dbReference type="Proteomes" id="UP000661077">
    <property type="component" value="Unassembled WGS sequence"/>
</dbReference>
<protein>
    <recommendedName>
        <fullName evidence="2">Condensation domain-containing protein</fullName>
    </recommendedName>
</protein>
<dbReference type="SUPFAM" id="SSF56801">
    <property type="entry name" value="Acetyl-CoA synthetase-like"/>
    <property type="match status" value="1"/>
</dbReference>
<dbReference type="RefSeq" id="WP_230980106.1">
    <property type="nucleotide sequence ID" value="NZ_JAEVLS010000018.1"/>
</dbReference>